<proteinExistence type="predicted"/>
<evidence type="ECO:0000313" key="1">
    <source>
        <dbReference type="EMBL" id="GAA0492239.1"/>
    </source>
</evidence>
<dbReference type="Pfam" id="PF14196">
    <property type="entry name" value="ATC_hydrolase"/>
    <property type="match status" value="1"/>
</dbReference>
<dbReference type="InterPro" id="IPR026002">
    <property type="entry name" value="ATC_hydrolase-like"/>
</dbReference>
<dbReference type="EMBL" id="BAAADO010000003">
    <property type="protein sequence ID" value="GAA0492239.1"/>
    <property type="molecule type" value="Genomic_DNA"/>
</dbReference>
<sequence length="236" mass="27148">MNETKINIPPLSMDGITAKLFTHVEKSVIQDFGQEGKKLIEQGVENFGYKDAEEIAKQATVDGINHRLFSYIPRNHRADRNYDENLTIYALMAKLFAQIAKAVVAQFGEKGKDAIREGVRTFGEERGRGIAQRARANGENNARENYLTNYDMPRSELFTFSTEYKEGEIEQNFTVCPFGQQWADDSMHEYGILYCQMIDPAVAKGFNPNFEVEHDQYILREGNCHFRFKLKDEDHD</sequence>
<reference evidence="1 2" key="1">
    <citation type="journal article" date="2019" name="Int. J. Syst. Evol. Microbiol.">
        <title>The Global Catalogue of Microorganisms (GCM) 10K type strain sequencing project: providing services to taxonomists for standard genome sequencing and annotation.</title>
        <authorList>
            <consortium name="The Broad Institute Genomics Platform"/>
            <consortium name="The Broad Institute Genome Sequencing Center for Infectious Disease"/>
            <person name="Wu L."/>
            <person name="Ma J."/>
        </authorList>
    </citation>
    <scope>NUCLEOTIDE SEQUENCE [LARGE SCALE GENOMIC DNA]</scope>
    <source>
        <strain evidence="1 2">JCM 12389</strain>
    </source>
</reference>
<keyword evidence="2" id="KW-1185">Reference proteome</keyword>
<evidence type="ECO:0000313" key="2">
    <source>
        <dbReference type="Proteomes" id="UP001500880"/>
    </source>
</evidence>
<organism evidence="1 2">
    <name type="scientific">Salinibacillus aidingensis</name>
    <dbReference type="NCBI Taxonomy" id="237684"/>
    <lineage>
        <taxon>Bacteria</taxon>
        <taxon>Bacillati</taxon>
        <taxon>Bacillota</taxon>
        <taxon>Bacilli</taxon>
        <taxon>Bacillales</taxon>
        <taxon>Bacillaceae</taxon>
        <taxon>Salinibacillus</taxon>
    </lineage>
</organism>
<evidence type="ECO:0008006" key="3">
    <source>
        <dbReference type="Google" id="ProtNLM"/>
    </source>
</evidence>
<dbReference type="RefSeq" id="WP_343839945.1">
    <property type="nucleotide sequence ID" value="NZ_BAAADO010000003.1"/>
</dbReference>
<gene>
    <name evidence="1" type="ORF">GCM10008986_18130</name>
</gene>
<accession>A0ABN1B844</accession>
<name>A0ABN1B844_9BACI</name>
<comment type="caution">
    <text evidence="1">The sequence shown here is derived from an EMBL/GenBank/DDBJ whole genome shotgun (WGS) entry which is preliminary data.</text>
</comment>
<dbReference type="Proteomes" id="UP001500880">
    <property type="component" value="Unassembled WGS sequence"/>
</dbReference>
<protein>
    <recommendedName>
        <fullName evidence="3">L-2-amino-thiazoline-4-carboxylic acid hydrolase</fullName>
    </recommendedName>
</protein>